<dbReference type="Proteomes" id="UP001642409">
    <property type="component" value="Unassembled WGS sequence"/>
</dbReference>
<organism evidence="1">
    <name type="scientific">Hexamita inflata</name>
    <dbReference type="NCBI Taxonomy" id="28002"/>
    <lineage>
        <taxon>Eukaryota</taxon>
        <taxon>Metamonada</taxon>
        <taxon>Diplomonadida</taxon>
        <taxon>Hexamitidae</taxon>
        <taxon>Hexamitinae</taxon>
        <taxon>Hexamita</taxon>
    </lineage>
</organism>
<sequence>MRNQNPVQTGQIFSQIISSQQISPDDYKFPSKIEVIPVNNSFRKDDYVSLVSLRMKSLYSGNGRVVIVNNTTSQIVTTIKINYEIESYQDIMAEFVLQQMDSADKVWIHCVLDDSKKFVRFEFINKSLANVLTILAYGNLQNVLGIHKSIQLNPGQSSEEFSNNDSLKLQLNDNSLRIEYIKIVCKHINASLQSIVTTMTRQADGGLLQRKYSEFEEGTLIVINKTTQFSFTNKNLDVHLMLGTNPPYLFEILDQDNRPVNISYLVMELQFYQKSAINFSDEVSSSSLIKGHTKQQLYVHLKQEQITVNLPVSFNKISLSDVSGSIKDILFTQRNSIVTLVRFNTEEKPKLVIADAQNLCNYFYVQTDPLYKFNQLKTFDATETPFQKEICLYDQEFFSDYRNKFIDYQFIELLGLWLTEQTNNKIIIKFTHDKINNKIIIEYEIKYKYPTDRDTLTEFQQQSYFFTVVFQNDSLMNRVFNLDFYGFGNIFYVPRVHERDINNYFTDSSKYIAPVQLSQMFCYSTMFYIYVQELGYDQLLGVVIGNNLVLEPLNKSVFCWKELKTTSKQIQFKIVSYIEDEFNNLIQVENKYTPDLYLRLLIK</sequence>
<comment type="caution">
    <text evidence="1">The sequence shown here is derived from an EMBL/GenBank/DDBJ whole genome shotgun (WGS) entry which is preliminary data.</text>
</comment>
<evidence type="ECO:0000313" key="3">
    <source>
        <dbReference type="Proteomes" id="UP001642409"/>
    </source>
</evidence>
<reference evidence="1" key="1">
    <citation type="submission" date="2023-06" db="EMBL/GenBank/DDBJ databases">
        <authorList>
            <person name="Kurt Z."/>
        </authorList>
    </citation>
    <scope>NUCLEOTIDE SEQUENCE</scope>
</reference>
<evidence type="ECO:0000313" key="2">
    <source>
        <dbReference type="EMBL" id="CAL6024885.1"/>
    </source>
</evidence>
<keyword evidence="3" id="KW-1185">Reference proteome</keyword>
<accession>A0AA86R601</accession>
<name>A0AA86R601_9EUKA</name>
<dbReference type="EMBL" id="CATOUU010001010">
    <property type="protein sequence ID" value="CAI9966858.1"/>
    <property type="molecule type" value="Genomic_DNA"/>
</dbReference>
<gene>
    <name evidence="2" type="ORF">HINF_LOCUS29830</name>
    <name evidence="1" type="ORF">HINF_LOCUS54503</name>
</gene>
<proteinExistence type="predicted"/>
<evidence type="ECO:0000313" key="1">
    <source>
        <dbReference type="EMBL" id="CAI9966858.1"/>
    </source>
</evidence>
<reference evidence="2 3" key="2">
    <citation type="submission" date="2024-07" db="EMBL/GenBank/DDBJ databases">
        <authorList>
            <person name="Akdeniz Z."/>
        </authorList>
    </citation>
    <scope>NUCLEOTIDE SEQUENCE [LARGE SCALE GENOMIC DNA]</scope>
</reference>
<dbReference type="AlphaFoldDB" id="A0AA86R601"/>
<dbReference type="EMBL" id="CAXDID020000097">
    <property type="protein sequence ID" value="CAL6024885.1"/>
    <property type="molecule type" value="Genomic_DNA"/>
</dbReference>
<protein>
    <submittedName>
        <fullName evidence="2">Hypothetical_protein</fullName>
    </submittedName>
</protein>